<sequence>MKVFTRTLIILGVALLIVGGMLAFGQSEKAAELRANAPRGLDRPEGFVPGPQALTEAGEGAAEEHPEGARPGRGAGAAATGERPPDGFGRNAGTSDHYTPSLAGLVPLGNNLLKIAVIASIFALGALLFQRLTVKKQQV</sequence>
<organism evidence="3 4">
    <name type="scientific">Candidatus Viridilinea halotolerans</name>
    <dbReference type="NCBI Taxonomy" id="2491704"/>
    <lineage>
        <taxon>Bacteria</taxon>
        <taxon>Bacillati</taxon>
        <taxon>Chloroflexota</taxon>
        <taxon>Chloroflexia</taxon>
        <taxon>Chloroflexales</taxon>
        <taxon>Chloroflexineae</taxon>
        <taxon>Oscillochloridaceae</taxon>
        <taxon>Candidatus Viridilinea</taxon>
    </lineage>
</organism>
<dbReference type="EMBL" id="RSAS01000504">
    <property type="protein sequence ID" value="RRR70659.1"/>
    <property type="molecule type" value="Genomic_DNA"/>
</dbReference>
<evidence type="ECO:0000256" key="2">
    <source>
        <dbReference type="SAM" id="Phobius"/>
    </source>
</evidence>
<feature type="region of interest" description="Disordered" evidence="1">
    <location>
        <begin position="38"/>
        <end position="95"/>
    </location>
</feature>
<feature type="transmembrane region" description="Helical" evidence="2">
    <location>
        <begin position="112"/>
        <end position="129"/>
    </location>
</feature>
<gene>
    <name evidence="3" type="ORF">EI684_12950</name>
</gene>
<dbReference type="Proteomes" id="UP000280307">
    <property type="component" value="Unassembled WGS sequence"/>
</dbReference>
<protein>
    <submittedName>
        <fullName evidence="3">Uncharacterized protein</fullName>
    </submittedName>
</protein>
<comment type="caution">
    <text evidence="3">The sequence shown here is derived from an EMBL/GenBank/DDBJ whole genome shotgun (WGS) entry which is preliminary data.</text>
</comment>
<reference evidence="3 4" key="1">
    <citation type="submission" date="2018-12" db="EMBL/GenBank/DDBJ databases">
        <title>Genome Sequence of Candidatus Viridilinea halotolerans isolated from saline sulfide-rich spring.</title>
        <authorList>
            <person name="Grouzdev D.S."/>
            <person name="Burganskaya E.I."/>
            <person name="Krutkina M.S."/>
            <person name="Sukhacheva M.V."/>
            <person name="Gorlenko V.M."/>
        </authorList>
    </citation>
    <scope>NUCLEOTIDE SEQUENCE [LARGE SCALE GENOMIC DNA]</scope>
    <source>
        <strain evidence="3">Chok-6</strain>
    </source>
</reference>
<keyword evidence="2" id="KW-1133">Transmembrane helix</keyword>
<accession>A0A426TXU5</accession>
<evidence type="ECO:0000256" key="1">
    <source>
        <dbReference type="SAM" id="MobiDB-lite"/>
    </source>
</evidence>
<keyword evidence="2" id="KW-0812">Transmembrane</keyword>
<evidence type="ECO:0000313" key="3">
    <source>
        <dbReference type="EMBL" id="RRR70659.1"/>
    </source>
</evidence>
<dbReference type="AlphaFoldDB" id="A0A426TXU5"/>
<name>A0A426TXU5_9CHLR</name>
<evidence type="ECO:0000313" key="4">
    <source>
        <dbReference type="Proteomes" id="UP000280307"/>
    </source>
</evidence>
<keyword evidence="2" id="KW-0472">Membrane</keyword>
<proteinExistence type="predicted"/>